<keyword evidence="2" id="KW-1185">Reference proteome</keyword>
<comment type="caution">
    <text evidence="1">The sequence shown here is derived from an EMBL/GenBank/DDBJ whole genome shotgun (WGS) entry which is preliminary data.</text>
</comment>
<name>A0ABP4V6V0_9ACTN</name>
<dbReference type="EMBL" id="BAAANY010000043">
    <property type="protein sequence ID" value="GAA1719014.1"/>
    <property type="molecule type" value="Genomic_DNA"/>
</dbReference>
<dbReference type="RefSeq" id="WP_344315146.1">
    <property type="nucleotide sequence ID" value="NZ_BAAANY010000043.1"/>
</dbReference>
<sequence>MTSAATLSEAYQRLHRWGPEFGGDERGDHGLTNHAPMALEVICRRGLQVNVDRWVDRYVRRLMDLPTARTPITSWSSALGTGRSRLGDWTTYFTGELAERPWRDVLATWWPRLLPGIVAGSSHGVIRVGHAVRTLLAGEQTEPAIAELGHGLAFWAARFQPLPSGGEPAGQLSAAATFLAVPRLADQSGFVAYRLGRLAQLPSWPQTLRGLCPPATPADVPAGLADLVDVATVRYQLHGAASPVLLVHTATAPNAVRHTLPALPESLWPQSFTAAWTAAAAITACYAPLDAIDPVRDKLTGPDPIGDALATAARHGDEHVLKFTDTAVEVYQRTGDPAALTAAQHAAHLIDPT</sequence>
<reference evidence="2" key="1">
    <citation type="journal article" date="2019" name="Int. J. Syst. Evol. Microbiol.">
        <title>The Global Catalogue of Microorganisms (GCM) 10K type strain sequencing project: providing services to taxonomists for standard genome sequencing and annotation.</title>
        <authorList>
            <consortium name="The Broad Institute Genomics Platform"/>
            <consortium name="The Broad Institute Genome Sequencing Center for Infectious Disease"/>
            <person name="Wu L."/>
            <person name="Ma J."/>
        </authorList>
    </citation>
    <scope>NUCLEOTIDE SEQUENCE [LARGE SCALE GENOMIC DNA]</scope>
    <source>
        <strain evidence="2">JCM 14718</strain>
    </source>
</reference>
<dbReference type="Proteomes" id="UP001500618">
    <property type="component" value="Unassembled WGS sequence"/>
</dbReference>
<organism evidence="1 2">
    <name type="scientific">Fodinicola feengrottensis</name>
    <dbReference type="NCBI Taxonomy" id="435914"/>
    <lineage>
        <taxon>Bacteria</taxon>
        <taxon>Bacillati</taxon>
        <taxon>Actinomycetota</taxon>
        <taxon>Actinomycetes</taxon>
        <taxon>Mycobacteriales</taxon>
        <taxon>Fodinicola</taxon>
    </lineage>
</organism>
<evidence type="ECO:0000313" key="2">
    <source>
        <dbReference type="Proteomes" id="UP001500618"/>
    </source>
</evidence>
<evidence type="ECO:0000313" key="1">
    <source>
        <dbReference type="EMBL" id="GAA1719014.1"/>
    </source>
</evidence>
<proteinExistence type="predicted"/>
<gene>
    <name evidence="1" type="ORF">GCM10009765_79260</name>
</gene>
<accession>A0ABP4V6V0</accession>
<protein>
    <submittedName>
        <fullName evidence="1">Questin oxidase family protein</fullName>
    </submittedName>
</protein>